<dbReference type="InterPro" id="IPR049445">
    <property type="entry name" value="TetR_SbtR-like_C"/>
</dbReference>
<dbReference type="InterPro" id="IPR036271">
    <property type="entry name" value="Tet_transcr_reg_TetR-rel_C_sf"/>
</dbReference>
<name>A0A0U1PXW7_9BURK</name>
<dbReference type="SUPFAM" id="SSF46689">
    <property type="entry name" value="Homeodomain-like"/>
    <property type="match status" value="1"/>
</dbReference>
<dbReference type="InterPro" id="IPR001647">
    <property type="entry name" value="HTH_TetR"/>
</dbReference>
<dbReference type="AlphaFoldDB" id="A0A0U1PXW7"/>
<keyword evidence="5" id="KW-1185">Reference proteome</keyword>
<dbReference type="InterPro" id="IPR050109">
    <property type="entry name" value="HTH-type_TetR-like_transc_reg"/>
</dbReference>
<sequence length="193" mass="21632">MRNKRPDAATRRSQLLDAADAVFSAHGVHAPLELIVEKAGVGRATLYRQFPDREAILLALMERMVERLHEKARSVQDHDDAFFVLLQYLANRIVESPVLSDYWRTVGLRDPRFMPARQRAWDAFAPALTRAKAAGLLRDDVQPSDLSLLSGMLGAALRGADEAQRRQYAQRALDFLMHGLRPRPPADKDGAHG</sequence>
<dbReference type="SUPFAM" id="SSF48498">
    <property type="entry name" value="Tetracyclin repressor-like, C-terminal domain"/>
    <property type="match status" value="1"/>
</dbReference>
<comment type="caution">
    <text evidence="4">The sequence shown here is derived from an EMBL/GenBank/DDBJ whole genome shotgun (WGS) entry which is preliminary data.</text>
</comment>
<keyword evidence="1 2" id="KW-0238">DNA-binding</keyword>
<gene>
    <name evidence="4" type="ORF">AAV94_11030</name>
</gene>
<dbReference type="PATRIC" id="fig|1610491.3.peg.2345"/>
<evidence type="ECO:0000259" key="3">
    <source>
        <dbReference type="PROSITE" id="PS50977"/>
    </source>
</evidence>
<accession>A0A0U1PXW7</accession>
<organism evidence="4 5">
    <name type="scientific">Lampropedia cohaerens</name>
    <dbReference type="NCBI Taxonomy" id="1610491"/>
    <lineage>
        <taxon>Bacteria</taxon>
        <taxon>Pseudomonadati</taxon>
        <taxon>Pseudomonadota</taxon>
        <taxon>Betaproteobacteria</taxon>
        <taxon>Burkholderiales</taxon>
        <taxon>Comamonadaceae</taxon>
        <taxon>Lampropedia</taxon>
    </lineage>
</organism>
<evidence type="ECO:0000313" key="4">
    <source>
        <dbReference type="EMBL" id="KKW67368.1"/>
    </source>
</evidence>
<feature type="domain" description="HTH tetR-type" evidence="3">
    <location>
        <begin position="9"/>
        <end position="68"/>
    </location>
</feature>
<dbReference type="Pfam" id="PF00440">
    <property type="entry name" value="TetR_N"/>
    <property type="match status" value="1"/>
</dbReference>
<evidence type="ECO:0000313" key="5">
    <source>
        <dbReference type="Proteomes" id="UP000050580"/>
    </source>
</evidence>
<dbReference type="GO" id="GO:0000976">
    <property type="term" value="F:transcription cis-regulatory region binding"/>
    <property type="evidence" value="ECO:0007669"/>
    <property type="project" value="TreeGrafter"/>
</dbReference>
<dbReference type="Proteomes" id="UP000050580">
    <property type="component" value="Unassembled WGS sequence"/>
</dbReference>
<dbReference type="InterPro" id="IPR009057">
    <property type="entry name" value="Homeodomain-like_sf"/>
</dbReference>
<dbReference type="GO" id="GO:0003700">
    <property type="term" value="F:DNA-binding transcription factor activity"/>
    <property type="evidence" value="ECO:0007669"/>
    <property type="project" value="TreeGrafter"/>
</dbReference>
<dbReference type="STRING" id="1610491.AAV94_11030"/>
<reference evidence="4 5" key="1">
    <citation type="submission" date="2015-05" db="EMBL/GenBank/DDBJ databases">
        <title>Draft genome sequence of Lampropedia sp. CT6, isolated from the microbial mat of a hot water spring, located at Manikaran, India.</title>
        <authorList>
            <person name="Tripathi C."/>
            <person name="Rani P."/>
            <person name="Mahato N.K."/>
            <person name="Lal R."/>
        </authorList>
    </citation>
    <scope>NUCLEOTIDE SEQUENCE [LARGE SCALE GENOMIC DNA]</scope>
    <source>
        <strain evidence="4 5">CT6</strain>
    </source>
</reference>
<dbReference type="Pfam" id="PF21597">
    <property type="entry name" value="TetR_C_43"/>
    <property type="match status" value="1"/>
</dbReference>
<dbReference type="PANTHER" id="PTHR30055">
    <property type="entry name" value="HTH-TYPE TRANSCRIPTIONAL REGULATOR RUTR"/>
    <property type="match status" value="1"/>
</dbReference>
<dbReference type="PRINTS" id="PR00455">
    <property type="entry name" value="HTHTETR"/>
</dbReference>
<protein>
    <recommendedName>
        <fullName evidence="3">HTH tetR-type domain-containing protein</fullName>
    </recommendedName>
</protein>
<dbReference type="EMBL" id="LBNQ01000033">
    <property type="protein sequence ID" value="KKW67368.1"/>
    <property type="molecule type" value="Genomic_DNA"/>
</dbReference>
<dbReference type="RefSeq" id="WP_046742297.1">
    <property type="nucleotide sequence ID" value="NZ_LBNQ01000033.1"/>
</dbReference>
<dbReference type="PROSITE" id="PS50977">
    <property type="entry name" value="HTH_TETR_2"/>
    <property type="match status" value="1"/>
</dbReference>
<evidence type="ECO:0000256" key="1">
    <source>
        <dbReference type="ARBA" id="ARBA00023125"/>
    </source>
</evidence>
<dbReference type="OrthoDB" id="5293556at2"/>
<dbReference type="Gene3D" id="1.10.357.10">
    <property type="entry name" value="Tetracycline Repressor, domain 2"/>
    <property type="match status" value="1"/>
</dbReference>
<feature type="DNA-binding region" description="H-T-H motif" evidence="2">
    <location>
        <begin position="31"/>
        <end position="50"/>
    </location>
</feature>
<dbReference type="PANTHER" id="PTHR30055:SF223">
    <property type="entry name" value="HTH-TYPE TRANSCRIPTIONAL REGULATOR UIDR"/>
    <property type="match status" value="1"/>
</dbReference>
<evidence type="ECO:0000256" key="2">
    <source>
        <dbReference type="PROSITE-ProRule" id="PRU00335"/>
    </source>
</evidence>
<proteinExistence type="predicted"/>